<evidence type="ECO:0000313" key="3">
    <source>
        <dbReference type="EMBL" id="TSH95569.1"/>
    </source>
</evidence>
<dbReference type="InterPro" id="IPR001753">
    <property type="entry name" value="Enoyl-CoA_hydra/iso"/>
</dbReference>
<comment type="caution">
    <text evidence="3">The sequence shown here is derived from an EMBL/GenBank/DDBJ whole genome shotgun (WGS) entry which is preliminary data.</text>
</comment>
<dbReference type="GO" id="GO:0006635">
    <property type="term" value="P:fatty acid beta-oxidation"/>
    <property type="evidence" value="ECO:0007669"/>
    <property type="project" value="TreeGrafter"/>
</dbReference>
<name>A0A556ARK8_9BURK</name>
<dbReference type="AlphaFoldDB" id="A0A556ARK8"/>
<dbReference type="RefSeq" id="WP_143948265.1">
    <property type="nucleotide sequence ID" value="NZ_BAABMB010000002.1"/>
</dbReference>
<keyword evidence="3" id="KW-0413">Isomerase</keyword>
<accession>A0A556ARK8</accession>
<comment type="similarity">
    <text evidence="1 2">Belongs to the enoyl-CoA hydratase/isomerase family.</text>
</comment>
<reference evidence="3 4" key="1">
    <citation type="submission" date="2019-07" db="EMBL/GenBank/DDBJ databases">
        <title>Qingshengfaniella alkalisoli gen. nov., sp. nov., isolated from saline soil.</title>
        <authorList>
            <person name="Xu L."/>
            <person name="Huang X.-X."/>
            <person name="Sun J.-Q."/>
        </authorList>
    </citation>
    <scope>NUCLEOTIDE SEQUENCE [LARGE SCALE GENOMIC DNA]</scope>
    <source>
        <strain evidence="3 4">DSM 27279</strain>
    </source>
</reference>
<dbReference type="PROSITE" id="PS00166">
    <property type="entry name" value="ENOYL_COA_HYDRATASE"/>
    <property type="match status" value="1"/>
</dbReference>
<protein>
    <submittedName>
        <fullName evidence="3">Enoyl-CoA hydratase/isomerase family protein</fullName>
    </submittedName>
</protein>
<sequence length="263" mass="28299">MSEEPVLIQERRGSVVCATMNRPHALNALDAALRAQLNLFWQQFRDDPELRVAIITGAGGRAFTTGRDLKETARLNAKGERPAYELEGAYGYPGEYVLGKPVIAAVDGYCLAAGLLLALTSDIRIASDRSRFGNPQVTRGRGTRVPYELARVGVAHATVMDMTLSGEPIDAAQALQAGLVSRVVAPEQLMPTAWALAEKISGNSPTVVTGIKRAYEMGVFELPMNEARRVWANVTGGMMSSQTADSIEGARSFAQKRSADFAS</sequence>
<gene>
    <name evidence="3" type="ORF">FOZ76_10760</name>
</gene>
<evidence type="ECO:0000313" key="4">
    <source>
        <dbReference type="Proteomes" id="UP000318405"/>
    </source>
</evidence>
<dbReference type="GO" id="GO:0016853">
    <property type="term" value="F:isomerase activity"/>
    <property type="evidence" value="ECO:0007669"/>
    <property type="project" value="UniProtKB-KW"/>
</dbReference>
<dbReference type="Proteomes" id="UP000318405">
    <property type="component" value="Unassembled WGS sequence"/>
</dbReference>
<evidence type="ECO:0000256" key="1">
    <source>
        <dbReference type="ARBA" id="ARBA00005254"/>
    </source>
</evidence>
<organism evidence="3 4">
    <name type="scientific">Verticiella sediminum</name>
    <dbReference type="NCBI Taxonomy" id="1247510"/>
    <lineage>
        <taxon>Bacteria</taxon>
        <taxon>Pseudomonadati</taxon>
        <taxon>Pseudomonadota</taxon>
        <taxon>Betaproteobacteria</taxon>
        <taxon>Burkholderiales</taxon>
        <taxon>Alcaligenaceae</taxon>
        <taxon>Verticiella</taxon>
    </lineage>
</organism>
<dbReference type="Gene3D" id="3.90.226.10">
    <property type="entry name" value="2-enoyl-CoA Hydratase, Chain A, domain 1"/>
    <property type="match status" value="1"/>
</dbReference>
<dbReference type="OrthoDB" id="9807606at2"/>
<keyword evidence="4" id="KW-1185">Reference proteome</keyword>
<dbReference type="EMBL" id="VLTJ01000021">
    <property type="protein sequence ID" value="TSH95569.1"/>
    <property type="molecule type" value="Genomic_DNA"/>
</dbReference>
<dbReference type="SUPFAM" id="SSF52096">
    <property type="entry name" value="ClpP/crotonase"/>
    <property type="match status" value="1"/>
</dbReference>
<proteinExistence type="inferred from homology"/>
<dbReference type="InterPro" id="IPR029045">
    <property type="entry name" value="ClpP/crotonase-like_dom_sf"/>
</dbReference>
<dbReference type="PANTHER" id="PTHR11941:SF54">
    <property type="entry name" value="ENOYL-COA HYDRATASE, MITOCHONDRIAL"/>
    <property type="match status" value="1"/>
</dbReference>
<dbReference type="InterPro" id="IPR018376">
    <property type="entry name" value="Enoyl-CoA_hyd/isom_CS"/>
</dbReference>
<dbReference type="Pfam" id="PF00378">
    <property type="entry name" value="ECH_1"/>
    <property type="match status" value="1"/>
</dbReference>
<dbReference type="CDD" id="cd06558">
    <property type="entry name" value="crotonase-like"/>
    <property type="match status" value="1"/>
</dbReference>
<dbReference type="PANTHER" id="PTHR11941">
    <property type="entry name" value="ENOYL-COA HYDRATASE-RELATED"/>
    <property type="match status" value="1"/>
</dbReference>
<evidence type="ECO:0000256" key="2">
    <source>
        <dbReference type="RuleBase" id="RU003707"/>
    </source>
</evidence>